<comment type="caution">
    <text evidence="1">The sequence shown here is derived from an EMBL/GenBank/DDBJ whole genome shotgun (WGS) entry which is preliminary data.</text>
</comment>
<gene>
    <name evidence="1" type="ORF">GMARGA_LOCUS12911</name>
</gene>
<reference evidence="1 2" key="1">
    <citation type="submission" date="2021-06" db="EMBL/GenBank/DDBJ databases">
        <authorList>
            <person name="Kallberg Y."/>
            <person name="Tangrot J."/>
            <person name="Rosling A."/>
        </authorList>
    </citation>
    <scope>NUCLEOTIDE SEQUENCE [LARGE SCALE GENOMIC DNA]</scope>
    <source>
        <strain evidence="1 2">120-4 pot B 10/14</strain>
    </source>
</reference>
<name>A0ABN7V0G3_GIGMA</name>
<protein>
    <submittedName>
        <fullName evidence="1">6869_t:CDS:1</fullName>
    </submittedName>
</protein>
<keyword evidence="2" id="KW-1185">Reference proteome</keyword>
<proteinExistence type="predicted"/>
<dbReference type="Proteomes" id="UP000789901">
    <property type="component" value="Unassembled WGS sequence"/>
</dbReference>
<evidence type="ECO:0000313" key="1">
    <source>
        <dbReference type="EMBL" id="CAG8713344.1"/>
    </source>
</evidence>
<sequence>MDIECIYPEGFGFRIERRTLTRIYLYNGPEQGQVSEYRCRYETGTEYNKFLEPDINKNCFQLTKATTKCEIIDKNSATLLGKCANILVFSVEGIERLSYFRRRILIVLKSS</sequence>
<accession>A0ABN7V0G3</accession>
<organism evidence="1 2">
    <name type="scientific">Gigaspora margarita</name>
    <dbReference type="NCBI Taxonomy" id="4874"/>
    <lineage>
        <taxon>Eukaryota</taxon>
        <taxon>Fungi</taxon>
        <taxon>Fungi incertae sedis</taxon>
        <taxon>Mucoromycota</taxon>
        <taxon>Glomeromycotina</taxon>
        <taxon>Glomeromycetes</taxon>
        <taxon>Diversisporales</taxon>
        <taxon>Gigasporaceae</taxon>
        <taxon>Gigaspora</taxon>
    </lineage>
</organism>
<dbReference type="EMBL" id="CAJVQB010008054">
    <property type="protein sequence ID" value="CAG8713344.1"/>
    <property type="molecule type" value="Genomic_DNA"/>
</dbReference>
<evidence type="ECO:0000313" key="2">
    <source>
        <dbReference type="Proteomes" id="UP000789901"/>
    </source>
</evidence>